<dbReference type="GO" id="GO:0007155">
    <property type="term" value="P:cell adhesion"/>
    <property type="evidence" value="ECO:0007669"/>
    <property type="project" value="UniProtKB-KW"/>
</dbReference>
<accession>A0AAV2AT84</accession>
<protein>
    <recommendedName>
        <fullName evidence="11">Ninjurin 2</fullName>
    </recommendedName>
</protein>
<dbReference type="EMBL" id="CAXIEN010000212">
    <property type="protein sequence ID" value="CAL1287052.1"/>
    <property type="molecule type" value="Genomic_DNA"/>
</dbReference>
<evidence type="ECO:0000256" key="2">
    <source>
        <dbReference type="ARBA" id="ARBA00008141"/>
    </source>
</evidence>
<proteinExistence type="inferred from homology"/>
<keyword evidence="6 8" id="KW-0472">Membrane</keyword>
<keyword evidence="5 8" id="KW-1133">Transmembrane helix</keyword>
<evidence type="ECO:0000256" key="1">
    <source>
        <dbReference type="ARBA" id="ARBA00004141"/>
    </source>
</evidence>
<evidence type="ECO:0000256" key="4">
    <source>
        <dbReference type="ARBA" id="ARBA00022889"/>
    </source>
</evidence>
<name>A0AAV2AT84_9ARAC</name>
<evidence type="ECO:0008006" key="11">
    <source>
        <dbReference type="Google" id="ProtNLM"/>
    </source>
</evidence>
<feature type="transmembrane region" description="Helical" evidence="8">
    <location>
        <begin position="119"/>
        <end position="139"/>
    </location>
</feature>
<evidence type="ECO:0000256" key="3">
    <source>
        <dbReference type="ARBA" id="ARBA00022692"/>
    </source>
</evidence>
<organism evidence="9 10">
    <name type="scientific">Larinioides sclopetarius</name>
    <dbReference type="NCBI Taxonomy" id="280406"/>
    <lineage>
        <taxon>Eukaryota</taxon>
        <taxon>Metazoa</taxon>
        <taxon>Ecdysozoa</taxon>
        <taxon>Arthropoda</taxon>
        <taxon>Chelicerata</taxon>
        <taxon>Arachnida</taxon>
        <taxon>Araneae</taxon>
        <taxon>Araneomorphae</taxon>
        <taxon>Entelegynae</taxon>
        <taxon>Araneoidea</taxon>
        <taxon>Araneidae</taxon>
        <taxon>Larinioides</taxon>
    </lineage>
</organism>
<sequence length="164" mass="18075">MDHNRSTVMSSGTGMLFSKNGTGENAGKGSNPSLDANVYATKKTIAQGLLDVALLTANASQLKYLIQAGKEHEFYYVMMTLISLSIILQMCLGSVLIIKGRTDINDPTQQKRAERLNDAAVWLVFISTVIHTFLSVFHISPEVQPSFYPSNWTATTTMNPDDER</sequence>
<keyword evidence="3 8" id="KW-0812">Transmembrane</keyword>
<reference evidence="9 10" key="1">
    <citation type="submission" date="2024-04" db="EMBL/GenBank/DDBJ databases">
        <authorList>
            <person name="Rising A."/>
            <person name="Reimegard J."/>
            <person name="Sonavane S."/>
            <person name="Akerstrom W."/>
            <person name="Nylinder S."/>
            <person name="Hedman E."/>
            <person name="Kallberg Y."/>
        </authorList>
    </citation>
    <scope>NUCLEOTIDE SEQUENCE [LARGE SCALE GENOMIC DNA]</scope>
</reference>
<comment type="subcellular location">
    <subcellularLocation>
        <location evidence="1">Membrane</location>
        <topology evidence="1">Multi-pass membrane protein</topology>
    </subcellularLocation>
</comment>
<dbReference type="Pfam" id="PF04923">
    <property type="entry name" value="Ninjurin"/>
    <property type="match status" value="1"/>
</dbReference>
<evidence type="ECO:0000256" key="7">
    <source>
        <dbReference type="SAM" id="MobiDB-lite"/>
    </source>
</evidence>
<keyword evidence="10" id="KW-1185">Reference proteome</keyword>
<dbReference type="PANTHER" id="PTHR12316">
    <property type="entry name" value="NINJURIN-RELATED"/>
    <property type="match status" value="1"/>
</dbReference>
<comment type="similarity">
    <text evidence="2">Belongs to the ninjurin family.</text>
</comment>
<feature type="transmembrane region" description="Helical" evidence="8">
    <location>
        <begin position="74"/>
        <end position="98"/>
    </location>
</feature>
<evidence type="ECO:0000256" key="6">
    <source>
        <dbReference type="ARBA" id="ARBA00023136"/>
    </source>
</evidence>
<evidence type="ECO:0000313" key="10">
    <source>
        <dbReference type="Proteomes" id="UP001497382"/>
    </source>
</evidence>
<dbReference type="InterPro" id="IPR007007">
    <property type="entry name" value="Ninjurin"/>
</dbReference>
<dbReference type="Proteomes" id="UP001497382">
    <property type="component" value="Unassembled WGS sequence"/>
</dbReference>
<comment type="caution">
    <text evidence="9">The sequence shown here is derived from an EMBL/GenBank/DDBJ whole genome shotgun (WGS) entry which is preliminary data.</text>
</comment>
<dbReference type="AlphaFoldDB" id="A0AAV2AT84"/>
<evidence type="ECO:0000313" key="9">
    <source>
        <dbReference type="EMBL" id="CAL1287052.1"/>
    </source>
</evidence>
<evidence type="ECO:0000256" key="5">
    <source>
        <dbReference type="ARBA" id="ARBA00022989"/>
    </source>
</evidence>
<feature type="region of interest" description="Disordered" evidence="7">
    <location>
        <begin position="1"/>
        <end position="29"/>
    </location>
</feature>
<gene>
    <name evidence="9" type="ORF">LARSCL_LOCUS14594</name>
</gene>
<evidence type="ECO:0000256" key="8">
    <source>
        <dbReference type="SAM" id="Phobius"/>
    </source>
</evidence>
<dbReference type="GO" id="GO:0016020">
    <property type="term" value="C:membrane"/>
    <property type="evidence" value="ECO:0007669"/>
    <property type="project" value="UniProtKB-SubCell"/>
</dbReference>
<dbReference type="GO" id="GO:0042246">
    <property type="term" value="P:tissue regeneration"/>
    <property type="evidence" value="ECO:0007669"/>
    <property type="project" value="InterPro"/>
</dbReference>
<keyword evidence="4" id="KW-0130">Cell adhesion</keyword>
<dbReference type="PANTHER" id="PTHR12316:SF17">
    <property type="entry name" value="NINJURIN C, ISOFORM D"/>
    <property type="match status" value="1"/>
</dbReference>